<dbReference type="GO" id="GO:0005634">
    <property type="term" value="C:nucleus"/>
    <property type="evidence" value="ECO:0007669"/>
    <property type="project" value="UniProtKB-SubCell"/>
</dbReference>
<keyword evidence="3" id="KW-0677">Repeat</keyword>
<dbReference type="AlphaFoldDB" id="A0A556VAL4"/>
<accession>A0A556VAL4</accession>
<evidence type="ECO:0000256" key="1">
    <source>
        <dbReference type="ARBA" id="ARBA00004123"/>
    </source>
</evidence>
<evidence type="ECO:0000256" key="3">
    <source>
        <dbReference type="ARBA" id="ARBA00022737"/>
    </source>
</evidence>
<feature type="compositionally biased region" description="Basic residues" evidence="5">
    <location>
        <begin position="187"/>
        <end position="199"/>
    </location>
</feature>
<keyword evidence="2" id="KW-0479">Metal-binding</keyword>
<dbReference type="InterPro" id="IPR051968">
    <property type="entry name" value="ZnFinger_Homeobox_TR"/>
</dbReference>
<evidence type="ECO:0000313" key="7">
    <source>
        <dbReference type="Proteomes" id="UP000319801"/>
    </source>
</evidence>
<evidence type="ECO:0000256" key="2">
    <source>
        <dbReference type="ARBA" id="ARBA00022723"/>
    </source>
</evidence>
<dbReference type="GO" id="GO:0000978">
    <property type="term" value="F:RNA polymerase II cis-regulatory region sequence-specific DNA binding"/>
    <property type="evidence" value="ECO:0007669"/>
    <property type="project" value="TreeGrafter"/>
</dbReference>
<evidence type="ECO:0000256" key="5">
    <source>
        <dbReference type="SAM" id="MobiDB-lite"/>
    </source>
</evidence>
<keyword evidence="7" id="KW-1185">Reference proteome</keyword>
<feature type="compositionally biased region" description="Basic and acidic residues" evidence="5">
    <location>
        <begin position="174"/>
        <end position="186"/>
    </location>
</feature>
<name>A0A556VAL4_BAGYA</name>
<dbReference type="GO" id="GO:0045664">
    <property type="term" value="P:regulation of neuron differentiation"/>
    <property type="evidence" value="ECO:0007669"/>
    <property type="project" value="TreeGrafter"/>
</dbReference>
<sequence>MSPRLSSRGKPNSRRSIESPAYDDTDRVFPLLWLSHKFLSPEKTKRKILSEGKVRTRDCNISFSPHLFVQHLQQHESAVEGEACYYHCVLCNYSTKAKLNLIQHVRSMKHQRSESLRKLQRLQKGLPSHLHHPQVSSPPHRGVISMKHHHTAQVPRVCGNCKRKLQRLPRGKDFANHARRGRGPERHLHHPQVSLRRHRDTSAAGDRSSSVRVVHQGLSSFDTLGSRISQELMDSVYMDGRCLNSTAGSSRCCKLSEKAAAILGFSVNQSGLCLLFVKPFCATRHASDHQLPLQKVQKASRCSQLLSVPLCLRASPPRFSRAREEKQEKKRGGAPEMGRRVTAFVLHNKAAIGFRGRLLSRTLHDLSHLKATVQGSGPQSRSPLVIPHLNIPSVFVLDIMARF</sequence>
<comment type="subcellular location">
    <subcellularLocation>
        <location evidence="1">Nucleus</location>
    </subcellularLocation>
</comment>
<reference evidence="6 7" key="1">
    <citation type="journal article" date="2019" name="Genome Biol. Evol.">
        <title>Whole-Genome Sequencing of the Giant Devil Catfish, Bagarius yarrelli.</title>
        <authorList>
            <person name="Jiang W."/>
            <person name="Lv Y."/>
            <person name="Cheng L."/>
            <person name="Yang K."/>
            <person name="Chao B."/>
            <person name="Wang X."/>
            <person name="Li Y."/>
            <person name="Pan X."/>
            <person name="You X."/>
            <person name="Zhang Y."/>
            <person name="Yang J."/>
            <person name="Li J."/>
            <person name="Zhang X."/>
            <person name="Liu S."/>
            <person name="Sun C."/>
            <person name="Yang J."/>
            <person name="Shi Q."/>
        </authorList>
    </citation>
    <scope>NUCLEOTIDE SEQUENCE [LARGE SCALE GENOMIC DNA]</scope>
    <source>
        <strain evidence="6">JWS20170419001</strain>
        <tissue evidence="6">Muscle</tissue>
    </source>
</reference>
<dbReference type="OrthoDB" id="9426419at2759"/>
<evidence type="ECO:0000256" key="4">
    <source>
        <dbReference type="ARBA" id="ARBA00022833"/>
    </source>
</evidence>
<dbReference type="PANTHER" id="PTHR45891">
    <property type="entry name" value="ZINC FINGER HOMEOBOX PROTEIN"/>
    <property type="match status" value="1"/>
</dbReference>
<organism evidence="6 7">
    <name type="scientific">Bagarius yarrelli</name>
    <name type="common">Goonch</name>
    <name type="synonym">Bagrus yarrelli</name>
    <dbReference type="NCBI Taxonomy" id="175774"/>
    <lineage>
        <taxon>Eukaryota</taxon>
        <taxon>Metazoa</taxon>
        <taxon>Chordata</taxon>
        <taxon>Craniata</taxon>
        <taxon>Vertebrata</taxon>
        <taxon>Euteleostomi</taxon>
        <taxon>Actinopterygii</taxon>
        <taxon>Neopterygii</taxon>
        <taxon>Teleostei</taxon>
        <taxon>Ostariophysi</taxon>
        <taxon>Siluriformes</taxon>
        <taxon>Sisoridae</taxon>
        <taxon>Sisorinae</taxon>
        <taxon>Bagarius</taxon>
    </lineage>
</organism>
<dbReference type="EMBL" id="VCAZ01000194">
    <property type="protein sequence ID" value="TTF26779.1"/>
    <property type="molecule type" value="Genomic_DNA"/>
</dbReference>
<gene>
    <name evidence="6" type="ORF">Baya_15010</name>
</gene>
<protein>
    <submittedName>
        <fullName evidence="6">Zinc finger homeobox protein 3</fullName>
    </submittedName>
</protein>
<keyword evidence="4" id="KW-0862">Zinc</keyword>
<keyword evidence="6" id="KW-0371">Homeobox</keyword>
<dbReference type="GO" id="GO:0046872">
    <property type="term" value="F:metal ion binding"/>
    <property type="evidence" value="ECO:0007669"/>
    <property type="project" value="UniProtKB-KW"/>
</dbReference>
<comment type="caution">
    <text evidence="6">The sequence shown here is derived from an EMBL/GenBank/DDBJ whole genome shotgun (WGS) entry which is preliminary data.</text>
</comment>
<feature type="region of interest" description="Disordered" evidence="5">
    <location>
        <begin position="174"/>
        <end position="209"/>
    </location>
</feature>
<dbReference type="PANTHER" id="PTHR45891:SF1">
    <property type="entry name" value="ZINC FINGER HOMEOBOX PROTEIN 2"/>
    <property type="match status" value="1"/>
</dbReference>
<proteinExistence type="predicted"/>
<dbReference type="Proteomes" id="UP000319801">
    <property type="component" value="Unassembled WGS sequence"/>
</dbReference>
<evidence type="ECO:0000313" key="6">
    <source>
        <dbReference type="EMBL" id="TTF26779.1"/>
    </source>
</evidence>
<keyword evidence="6" id="KW-0238">DNA-binding</keyword>
<dbReference type="GO" id="GO:0000981">
    <property type="term" value="F:DNA-binding transcription factor activity, RNA polymerase II-specific"/>
    <property type="evidence" value="ECO:0007669"/>
    <property type="project" value="TreeGrafter"/>
</dbReference>